<protein>
    <submittedName>
        <fullName evidence="1">Uncharacterized protein</fullName>
    </submittedName>
</protein>
<gene>
    <name evidence="1" type="ORF">L3Q82_008489</name>
</gene>
<dbReference type="EMBL" id="CM041531">
    <property type="protein sequence ID" value="KAI3377279.1"/>
    <property type="molecule type" value="Genomic_DNA"/>
</dbReference>
<evidence type="ECO:0000313" key="1">
    <source>
        <dbReference type="EMBL" id="KAI3377279.1"/>
    </source>
</evidence>
<sequence>MERRTLTPVRVQDDSMARPANGLCLSCQLSVSLSVCAALLTALSLRPSVRLSAGLHRLAARRRRRELLLVRRRGRAAEEPREELPEPLHRAAVRLLRPGRDDLRGRRPADVRGAEPALRVPLEVQIPPSLLFQRGCDRDDSRIPHEISVAECLCSGCIVNQREESTYNSVPVFAQRMVLKKSRCPDNPNKYVVRRDVIKVPVACTCVVPKQASQ</sequence>
<organism evidence="1 2">
    <name type="scientific">Scortum barcoo</name>
    <name type="common">barcoo grunter</name>
    <dbReference type="NCBI Taxonomy" id="214431"/>
    <lineage>
        <taxon>Eukaryota</taxon>
        <taxon>Metazoa</taxon>
        <taxon>Chordata</taxon>
        <taxon>Craniata</taxon>
        <taxon>Vertebrata</taxon>
        <taxon>Euteleostomi</taxon>
        <taxon>Actinopterygii</taxon>
        <taxon>Neopterygii</taxon>
        <taxon>Teleostei</taxon>
        <taxon>Neoteleostei</taxon>
        <taxon>Acanthomorphata</taxon>
        <taxon>Eupercaria</taxon>
        <taxon>Centrarchiformes</taxon>
        <taxon>Terapontoidei</taxon>
        <taxon>Terapontidae</taxon>
        <taxon>Scortum</taxon>
    </lineage>
</organism>
<comment type="caution">
    <text evidence="1">The sequence shown here is derived from an EMBL/GenBank/DDBJ whole genome shotgun (WGS) entry which is preliminary data.</text>
</comment>
<proteinExistence type="predicted"/>
<reference evidence="1" key="1">
    <citation type="submission" date="2022-04" db="EMBL/GenBank/DDBJ databases">
        <title>Jade perch genome.</title>
        <authorList>
            <person name="Chao B."/>
        </authorList>
    </citation>
    <scope>NUCLEOTIDE SEQUENCE</scope>
    <source>
        <strain evidence="1">CB-2022</strain>
    </source>
</reference>
<dbReference type="Proteomes" id="UP000831701">
    <property type="component" value="Chromosome 1"/>
</dbReference>
<keyword evidence="2" id="KW-1185">Reference proteome</keyword>
<evidence type="ECO:0000313" key="2">
    <source>
        <dbReference type="Proteomes" id="UP000831701"/>
    </source>
</evidence>
<accession>A0ACB8XBB9</accession>
<name>A0ACB8XBB9_9TELE</name>